<dbReference type="Gene3D" id="3.40.50.720">
    <property type="entry name" value="NAD(P)-binding Rossmann-like Domain"/>
    <property type="match status" value="1"/>
</dbReference>
<evidence type="ECO:0000259" key="3">
    <source>
        <dbReference type="SMART" id="SM00829"/>
    </source>
</evidence>
<evidence type="ECO:0000256" key="2">
    <source>
        <dbReference type="ARBA" id="ARBA00023002"/>
    </source>
</evidence>
<dbReference type="GO" id="GO:0003960">
    <property type="term" value="F:quinone reductase (NADPH) activity"/>
    <property type="evidence" value="ECO:0007669"/>
    <property type="project" value="UniProtKB-EC"/>
</dbReference>
<dbReference type="InterPro" id="IPR011032">
    <property type="entry name" value="GroES-like_sf"/>
</dbReference>
<dbReference type="PANTHER" id="PTHR48106">
    <property type="entry name" value="QUINONE OXIDOREDUCTASE PIG3-RELATED"/>
    <property type="match status" value="1"/>
</dbReference>
<name>A0A1J5PAB7_9ZZZZ</name>
<dbReference type="PANTHER" id="PTHR48106:SF13">
    <property type="entry name" value="QUINONE OXIDOREDUCTASE-RELATED"/>
    <property type="match status" value="1"/>
</dbReference>
<comment type="caution">
    <text evidence="4">The sequence shown here is derived from an EMBL/GenBank/DDBJ whole genome shotgun (WGS) entry which is preliminary data.</text>
</comment>
<dbReference type="AlphaFoldDB" id="A0A1J5PAB7"/>
<organism evidence="4">
    <name type="scientific">mine drainage metagenome</name>
    <dbReference type="NCBI Taxonomy" id="410659"/>
    <lineage>
        <taxon>unclassified sequences</taxon>
        <taxon>metagenomes</taxon>
        <taxon>ecological metagenomes</taxon>
    </lineage>
</organism>
<feature type="domain" description="Enoyl reductase (ER)" evidence="3">
    <location>
        <begin position="10"/>
        <end position="313"/>
    </location>
</feature>
<reference evidence="4" key="1">
    <citation type="submission" date="2016-10" db="EMBL/GenBank/DDBJ databases">
        <title>Sequence of Gallionella enrichment culture.</title>
        <authorList>
            <person name="Poehlein A."/>
            <person name="Muehling M."/>
            <person name="Daniel R."/>
        </authorList>
    </citation>
    <scope>NUCLEOTIDE SEQUENCE</scope>
</reference>
<dbReference type="GO" id="GO:0035925">
    <property type="term" value="F:mRNA 3'-UTR AU-rich region binding"/>
    <property type="evidence" value="ECO:0007669"/>
    <property type="project" value="TreeGrafter"/>
</dbReference>
<dbReference type="GO" id="GO:0070402">
    <property type="term" value="F:NADPH binding"/>
    <property type="evidence" value="ECO:0007669"/>
    <property type="project" value="TreeGrafter"/>
</dbReference>
<dbReference type="EMBL" id="MLJW01005425">
    <property type="protein sequence ID" value="OIQ68246.1"/>
    <property type="molecule type" value="Genomic_DNA"/>
</dbReference>
<dbReference type="InterPro" id="IPR013149">
    <property type="entry name" value="ADH-like_C"/>
</dbReference>
<dbReference type="SUPFAM" id="SSF51735">
    <property type="entry name" value="NAD(P)-binding Rossmann-fold domains"/>
    <property type="match status" value="1"/>
</dbReference>
<keyword evidence="2 4" id="KW-0560">Oxidoreductase</keyword>
<dbReference type="CDD" id="cd08241">
    <property type="entry name" value="QOR1"/>
    <property type="match status" value="1"/>
</dbReference>
<keyword evidence="1" id="KW-0521">NADP</keyword>
<gene>
    <name evidence="4" type="primary">qorA_16</name>
    <name evidence="4" type="ORF">GALL_501640</name>
</gene>
<accession>A0A1J5PAB7</accession>
<dbReference type="Pfam" id="PF08240">
    <property type="entry name" value="ADH_N"/>
    <property type="match status" value="1"/>
</dbReference>
<dbReference type="Pfam" id="PF00107">
    <property type="entry name" value="ADH_zinc_N"/>
    <property type="match status" value="1"/>
</dbReference>
<proteinExistence type="predicted"/>
<dbReference type="Gene3D" id="3.90.180.10">
    <property type="entry name" value="Medium-chain alcohol dehydrogenases, catalytic domain"/>
    <property type="match status" value="1"/>
</dbReference>
<dbReference type="EC" id="1.6.5.5" evidence="4"/>
<sequence>MHGIQIDRFGGPEVLEFRELPDPIPGSDQILIDVRAAGINYADTHQIENSYLASQTLPLIPGLEVVGRTSDGRRVVALVEGGGYATKVVAHRGLAFEVPEAISDGAALALVLQGVTAWHLLHTSAHIQAGETVVVHAAAGGVGTIAVQLAKHLDARVIASASTVEKRELALSLGADVAIDANSTDLKQAIQAANNGKKVDVVLEMVGGSTFDASLEALAPFGRLVTFGMASRTAPKDIQAGALMASSRAVIGFWLNHCILQAATMLHPQMAELFDLTERGMLKPVLGNSYPLSKARNAHEDLRARHSVGKLILLP</sequence>
<dbReference type="GO" id="GO:0005829">
    <property type="term" value="C:cytosol"/>
    <property type="evidence" value="ECO:0007669"/>
    <property type="project" value="TreeGrafter"/>
</dbReference>
<dbReference type="InterPro" id="IPR036291">
    <property type="entry name" value="NAD(P)-bd_dom_sf"/>
</dbReference>
<protein>
    <submittedName>
        <fullName evidence="4">Quinone oxidoreductase 1</fullName>
        <ecNumber evidence="4">1.6.5.5</ecNumber>
    </submittedName>
</protein>
<dbReference type="SUPFAM" id="SSF50129">
    <property type="entry name" value="GroES-like"/>
    <property type="match status" value="1"/>
</dbReference>
<evidence type="ECO:0000256" key="1">
    <source>
        <dbReference type="ARBA" id="ARBA00022857"/>
    </source>
</evidence>
<evidence type="ECO:0000313" key="4">
    <source>
        <dbReference type="EMBL" id="OIQ68246.1"/>
    </source>
</evidence>
<dbReference type="SMART" id="SM00829">
    <property type="entry name" value="PKS_ER"/>
    <property type="match status" value="1"/>
</dbReference>
<dbReference type="InterPro" id="IPR013154">
    <property type="entry name" value="ADH-like_N"/>
</dbReference>
<dbReference type="InterPro" id="IPR020843">
    <property type="entry name" value="ER"/>
</dbReference>